<name>A0A453KAE4_AEGTS</name>
<keyword evidence="3" id="KW-1185">Reference proteome</keyword>
<reference evidence="2" key="4">
    <citation type="submission" date="2019-03" db="UniProtKB">
        <authorList>
            <consortium name="EnsemblPlants"/>
        </authorList>
    </citation>
    <scope>IDENTIFICATION</scope>
</reference>
<evidence type="ECO:0000313" key="2">
    <source>
        <dbReference type="EnsemblPlants" id="AET5Gv20360700.3"/>
    </source>
</evidence>
<reference evidence="2" key="5">
    <citation type="journal article" date="2021" name="G3 (Bethesda)">
        <title>Aegilops tauschii genome assembly Aet v5.0 features greater sequence contiguity and improved annotation.</title>
        <authorList>
            <person name="Wang L."/>
            <person name="Zhu T."/>
            <person name="Rodriguez J.C."/>
            <person name="Deal K.R."/>
            <person name="Dubcovsky J."/>
            <person name="McGuire P.E."/>
            <person name="Lux T."/>
            <person name="Spannagl M."/>
            <person name="Mayer K.F.X."/>
            <person name="Baldrich P."/>
            <person name="Meyers B.C."/>
            <person name="Huo N."/>
            <person name="Gu Y.Q."/>
            <person name="Zhou H."/>
            <person name="Devos K.M."/>
            <person name="Bennetzen J.L."/>
            <person name="Unver T."/>
            <person name="Budak H."/>
            <person name="Gulick P.J."/>
            <person name="Galiba G."/>
            <person name="Kalapos B."/>
            <person name="Nelson D.R."/>
            <person name="Li P."/>
            <person name="You F.M."/>
            <person name="Luo M.C."/>
            <person name="Dvorak J."/>
        </authorList>
    </citation>
    <scope>NUCLEOTIDE SEQUENCE [LARGE SCALE GENOMIC DNA]</scope>
    <source>
        <strain evidence="2">cv. AL8/78</strain>
    </source>
</reference>
<accession>A0A453KAE4</accession>
<protein>
    <recommendedName>
        <fullName evidence="4">FAR1 domain-containing protein</fullName>
    </recommendedName>
</protein>
<feature type="compositionally biased region" description="Low complexity" evidence="1">
    <location>
        <begin position="116"/>
        <end position="133"/>
    </location>
</feature>
<reference evidence="2" key="3">
    <citation type="journal article" date="2017" name="Nature">
        <title>Genome sequence of the progenitor of the wheat D genome Aegilops tauschii.</title>
        <authorList>
            <person name="Luo M.C."/>
            <person name="Gu Y.Q."/>
            <person name="Puiu D."/>
            <person name="Wang H."/>
            <person name="Twardziok S.O."/>
            <person name="Deal K.R."/>
            <person name="Huo N."/>
            <person name="Zhu T."/>
            <person name="Wang L."/>
            <person name="Wang Y."/>
            <person name="McGuire P.E."/>
            <person name="Liu S."/>
            <person name="Long H."/>
            <person name="Ramasamy R.K."/>
            <person name="Rodriguez J.C."/>
            <person name="Van S.L."/>
            <person name="Yuan L."/>
            <person name="Wang Z."/>
            <person name="Xia Z."/>
            <person name="Xiao L."/>
            <person name="Anderson O.D."/>
            <person name="Ouyang S."/>
            <person name="Liang Y."/>
            <person name="Zimin A.V."/>
            <person name="Pertea G."/>
            <person name="Qi P."/>
            <person name="Bennetzen J.L."/>
            <person name="Dai X."/>
            <person name="Dawson M.W."/>
            <person name="Muller H.G."/>
            <person name="Kugler K."/>
            <person name="Rivarola-Duarte L."/>
            <person name="Spannagl M."/>
            <person name="Mayer K.F.X."/>
            <person name="Lu F.H."/>
            <person name="Bevan M.W."/>
            <person name="Leroy P."/>
            <person name="Li P."/>
            <person name="You F.M."/>
            <person name="Sun Q."/>
            <person name="Liu Z."/>
            <person name="Lyons E."/>
            <person name="Wicker T."/>
            <person name="Salzberg S.L."/>
            <person name="Devos K.M."/>
            <person name="Dvorak J."/>
        </authorList>
    </citation>
    <scope>NUCLEOTIDE SEQUENCE [LARGE SCALE GENOMIC DNA]</scope>
    <source>
        <strain evidence="2">cv. AL8/78</strain>
    </source>
</reference>
<dbReference type="PANTHER" id="PTHR47482:SF13">
    <property type="entry name" value="FAR1 DOMAIN-CONTAINING PROTEIN"/>
    <property type="match status" value="1"/>
</dbReference>
<dbReference type="Gramene" id="AET5Gv20360700.3">
    <property type="protein sequence ID" value="AET5Gv20360700.3"/>
    <property type="gene ID" value="AET5Gv20360700"/>
</dbReference>
<organism evidence="2 3">
    <name type="scientific">Aegilops tauschii subsp. strangulata</name>
    <name type="common">Goatgrass</name>
    <dbReference type="NCBI Taxonomy" id="200361"/>
    <lineage>
        <taxon>Eukaryota</taxon>
        <taxon>Viridiplantae</taxon>
        <taxon>Streptophyta</taxon>
        <taxon>Embryophyta</taxon>
        <taxon>Tracheophyta</taxon>
        <taxon>Spermatophyta</taxon>
        <taxon>Magnoliopsida</taxon>
        <taxon>Liliopsida</taxon>
        <taxon>Poales</taxon>
        <taxon>Poaceae</taxon>
        <taxon>BOP clade</taxon>
        <taxon>Pooideae</taxon>
        <taxon>Triticodae</taxon>
        <taxon>Triticeae</taxon>
        <taxon>Triticinae</taxon>
        <taxon>Aegilops</taxon>
    </lineage>
</organism>
<sequence>MEFSVEEEPRSGAPLALGLGEDAMEAVRRAFPGQDFAIDVVNRAFGWRNPEERSQQDSSACGISGACTSEKPVDLEQVENAGKSCAQQDPSASEMQLRSQEAEQAGQRCDAPPAPADVGAEAGGPPAPADVGAEAGGGWNRRVRRGRIPDEREPDAQRVSALEKALTGFAERQTDVVVNPTVGTCFDSITEAYDFYNLYSWEMGFGIRYGKSRRNTKGGKCMQEITCVNAVRIRVFY</sequence>
<proteinExistence type="predicted"/>
<evidence type="ECO:0000313" key="3">
    <source>
        <dbReference type="Proteomes" id="UP000015105"/>
    </source>
</evidence>
<feature type="region of interest" description="Disordered" evidence="1">
    <location>
        <begin position="81"/>
        <end position="137"/>
    </location>
</feature>
<dbReference type="AlphaFoldDB" id="A0A453KAE4"/>
<evidence type="ECO:0000256" key="1">
    <source>
        <dbReference type="SAM" id="MobiDB-lite"/>
    </source>
</evidence>
<dbReference type="EnsemblPlants" id="AET5Gv20360700.3">
    <property type="protein sequence ID" value="AET5Gv20360700.3"/>
    <property type="gene ID" value="AET5Gv20360700"/>
</dbReference>
<dbReference type="Proteomes" id="UP000015105">
    <property type="component" value="Chromosome 5D"/>
</dbReference>
<feature type="compositionally biased region" description="Polar residues" evidence="1">
    <location>
        <begin position="85"/>
        <end position="99"/>
    </location>
</feature>
<dbReference type="PANTHER" id="PTHR47482">
    <property type="entry name" value="OS11G0632001 PROTEIN"/>
    <property type="match status" value="1"/>
</dbReference>
<evidence type="ECO:0008006" key="4">
    <source>
        <dbReference type="Google" id="ProtNLM"/>
    </source>
</evidence>
<reference evidence="3" key="1">
    <citation type="journal article" date="2014" name="Science">
        <title>Ancient hybridizations among the ancestral genomes of bread wheat.</title>
        <authorList>
            <consortium name="International Wheat Genome Sequencing Consortium,"/>
            <person name="Marcussen T."/>
            <person name="Sandve S.R."/>
            <person name="Heier L."/>
            <person name="Spannagl M."/>
            <person name="Pfeifer M."/>
            <person name="Jakobsen K.S."/>
            <person name="Wulff B.B."/>
            <person name="Steuernagel B."/>
            <person name="Mayer K.F."/>
            <person name="Olsen O.A."/>
        </authorList>
    </citation>
    <scope>NUCLEOTIDE SEQUENCE [LARGE SCALE GENOMIC DNA]</scope>
    <source>
        <strain evidence="3">cv. AL8/78</strain>
    </source>
</reference>
<reference evidence="3" key="2">
    <citation type="journal article" date="2017" name="Nat. Plants">
        <title>The Aegilops tauschii genome reveals multiple impacts of transposons.</title>
        <authorList>
            <person name="Zhao G."/>
            <person name="Zou C."/>
            <person name="Li K."/>
            <person name="Wang K."/>
            <person name="Li T."/>
            <person name="Gao L."/>
            <person name="Zhang X."/>
            <person name="Wang H."/>
            <person name="Yang Z."/>
            <person name="Liu X."/>
            <person name="Jiang W."/>
            <person name="Mao L."/>
            <person name="Kong X."/>
            <person name="Jiao Y."/>
            <person name="Jia J."/>
        </authorList>
    </citation>
    <scope>NUCLEOTIDE SEQUENCE [LARGE SCALE GENOMIC DNA]</scope>
    <source>
        <strain evidence="3">cv. AL8/78</strain>
    </source>
</reference>